<dbReference type="InterPro" id="IPR018674">
    <property type="entry name" value="DUF2142_membrane"/>
</dbReference>
<feature type="transmembrane region" description="Helical" evidence="1">
    <location>
        <begin position="334"/>
        <end position="354"/>
    </location>
</feature>
<protein>
    <recommendedName>
        <fullName evidence="5">DUF2142 domain-containing protein</fullName>
    </recommendedName>
</protein>
<sequence length="506" mass="54209">MNRLRRVPLLALAPVLALVALLAWAFASPIGAGPDDDYHLVSSWCAGPTAAETCAPVEGAERADHRIPRALAEISCFERQPEVSAACQDELFTGALMDQTVDTDRGNFYGEYPPLYYAVMGVFTSDDVQASALVMRVFTIVLFVALLTALYLLLPVERRPTLLIGWVVTTIPLGIFLLASNNPSAWATIGVGTSWIALLGYFESTGRRRIALGAIYAIAMLMAAGSRGDAAVYAGFATALVLFYAFRPHRRYWLSAILPVIMGLVALAFLLRAGQIGSGLGGFSDVGVEDSGVGGDGTVTPSGIGLLAYNVMNVPFLWLGNLGEWGLGWLDTTMPAAVTFGAVGAFVVAGFLGVRALEWRKAVVVAAAAVVLWVLPVYVLQQAGHIVGQQVQPRYLLPLIVLFGGVLALGAPRVQWKRGQLLLVAAMLSIANGVALHTNMRRYLTGIDAGSVNLNTGTEWWWNVPFSPMIVWIVGSLAYTALLFVLAARIPVDPLDAGARRVRRLI</sequence>
<keyword evidence="1" id="KW-0472">Membrane</keyword>
<keyword evidence="1" id="KW-1133">Transmembrane helix</keyword>
<comment type="caution">
    <text evidence="3">The sequence shown here is derived from an EMBL/GenBank/DDBJ whole genome shotgun (WGS) entry which is preliminary data.</text>
</comment>
<keyword evidence="1" id="KW-0812">Transmembrane</keyword>
<gene>
    <name evidence="3" type="ORF">GCM10025869_05590</name>
</gene>
<dbReference type="EMBL" id="BSVA01000001">
    <property type="protein sequence ID" value="GMA90030.1"/>
    <property type="molecule type" value="Genomic_DNA"/>
</dbReference>
<feature type="transmembrane region" description="Helical" evidence="1">
    <location>
        <begin position="460"/>
        <end position="486"/>
    </location>
</feature>
<feature type="transmembrane region" description="Helical" evidence="1">
    <location>
        <begin position="185"/>
        <end position="202"/>
    </location>
</feature>
<evidence type="ECO:0000313" key="3">
    <source>
        <dbReference type="EMBL" id="GMA90030.1"/>
    </source>
</evidence>
<feature type="transmembrane region" description="Helical" evidence="1">
    <location>
        <begin position="253"/>
        <end position="271"/>
    </location>
</feature>
<feature type="transmembrane region" description="Helical" evidence="1">
    <location>
        <begin position="361"/>
        <end position="380"/>
    </location>
</feature>
<organism evidence="3 4">
    <name type="scientific">Homoserinibacter gongjuensis</name>
    <dbReference type="NCBI Taxonomy" id="1162968"/>
    <lineage>
        <taxon>Bacteria</taxon>
        <taxon>Bacillati</taxon>
        <taxon>Actinomycetota</taxon>
        <taxon>Actinomycetes</taxon>
        <taxon>Micrococcales</taxon>
        <taxon>Microbacteriaceae</taxon>
        <taxon>Homoserinibacter</taxon>
    </lineage>
</organism>
<evidence type="ECO:0000256" key="1">
    <source>
        <dbReference type="SAM" id="Phobius"/>
    </source>
</evidence>
<name>A0ABQ6JP30_9MICO</name>
<feature type="signal peptide" evidence="2">
    <location>
        <begin position="1"/>
        <end position="25"/>
    </location>
</feature>
<evidence type="ECO:0000256" key="2">
    <source>
        <dbReference type="SAM" id="SignalP"/>
    </source>
</evidence>
<keyword evidence="4" id="KW-1185">Reference proteome</keyword>
<evidence type="ECO:0000313" key="4">
    <source>
        <dbReference type="Proteomes" id="UP001157069"/>
    </source>
</evidence>
<proteinExistence type="predicted"/>
<reference evidence="4" key="1">
    <citation type="journal article" date="2019" name="Int. J. Syst. Evol. Microbiol.">
        <title>The Global Catalogue of Microorganisms (GCM) 10K type strain sequencing project: providing services to taxonomists for standard genome sequencing and annotation.</title>
        <authorList>
            <consortium name="The Broad Institute Genomics Platform"/>
            <consortium name="The Broad Institute Genome Sequencing Center for Infectious Disease"/>
            <person name="Wu L."/>
            <person name="Ma J."/>
        </authorList>
    </citation>
    <scope>NUCLEOTIDE SEQUENCE [LARGE SCALE GENOMIC DNA]</scope>
    <source>
        <strain evidence="4">NBRC 108755</strain>
    </source>
</reference>
<dbReference type="Pfam" id="PF09913">
    <property type="entry name" value="DUF2142"/>
    <property type="match status" value="1"/>
</dbReference>
<feature type="transmembrane region" description="Helical" evidence="1">
    <location>
        <begin position="421"/>
        <end position="440"/>
    </location>
</feature>
<feature type="transmembrane region" description="Helical" evidence="1">
    <location>
        <begin position="395"/>
        <end position="414"/>
    </location>
</feature>
<accession>A0ABQ6JP30</accession>
<keyword evidence="2" id="KW-0732">Signal</keyword>
<feature type="transmembrane region" description="Helical" evidence="1">
    <location>
        <begin position="161"/>
        <end position="179"/>
    </location>
</feature>
<evidence type="ECO:0008006" key="5">
    <source>
        <dbReference type="Google" id="ProtNLM"/>
    </source>
</evidence>
<feature type="transmembrane region" description="Helical" evidence="1">
    <location>
        <begin position="133"/>
        <end position="154"/>
    </location>
</feature>
<feature type="transmembrane region" description="Helical" evidence="1">
    <location>
        <begin position="209"/>
        <end position="224"/>
    </location>
</feature>
<feature type="transmembrane region" description="Helical" evidence="1">
    <location>
        <begin position="230"/>
        <end position="246"/>
    </location>
</feature>
<dbReference type="Proteomes" id="UP001157069">
    <property type="component" value="Unassembled WGS sequence"/>
</dbReference>
<feature type="chain" id="PRO_5045513364" description="DUF2142 domain-containing protein" evidence="2">
    <location>
        <begin position="26"/>
        <end position="506"/>
    </location>
</feature>